<feature type="non-terminal residue" evidence="1">
    <location>
        <position position="1"/>
    </location>
</feature>
<evidence type="ECO:0000313" key="1">
    <source>
        <dbReference type="EMBL" id="KAJ1141636.1"/>
    </source>
</evidence>
<accession>A0AAV7QM73</accession>
<reference evidence="1" key="1">
    <citation type="journal article" date="2022" name="bioRxiv">
        <title>Sequencing and chromosome-scale assembly of the giantPleurodeles waltlgenome.</title>
        <authorList>
            <person name="Brown T."/>
            <person name="Elewa A."/>
            <person name="Iarovenko S."/>
            <person name="Subramanian E."/>
            <person name="Araus A.J."/>
            <person name="Petzold A."/>
            <person name="Susuki M."/>
            <person name="Suzuki K.-i.T."/>
            <person name="Hayashi T."/>
            <person name="Toyoda A."/>
            <person name="Oliveira C."/>
            <person name="Osipova E."/>
            <person name="Leigh N.D."/>
            <person name="Simon A."/>
            <person name="Yun M.H."/>
        </authorList>
    </citation>
    <scope>NUCLEOTIDE SEQUENCE</scope>
    <source>
        <strain evidence="1">20211129_DDA</strain>
        <tissue evidence="1">Liver</tissue>
    </source>
</reference>
<name>A0AAV7QM73_PLEWA</name>
<dbReference type="EMBL" id="JANPWB010000010">
    <property type="protein sequence ID" value="KAJ1141636.1"/>
    <property type="molecule type" value="Genomic_DNA"/>
</dbReference>
<dbReference type="AlphaFoldDB" id="A0AAV7QM73"/>
<keyword evidence="2" id="KW-1185">Reference proteome</keyword>
<proteinExistence type="predicted"/>
<sequence length="52" mass="5647">RTPFAWITRVSRVSQATAPTLESCFLSDAASAACAHASALSRRMRIGNECMF</sequence>
<feature type="non-terminal residue" evidence="1">
    <location>
        <position position="52"/>
    </location>
</feature>
<gene>
    <name evidence="1" type="ORF">NDU88_007964</name>
</gene>
<protein>
    <submittedName>
        <fullName evidence="1">Uncharacterized protein</fullName>
    </submittedName>
</protein>
<dbReference type="Proteomes" id="UP001066276">
    <property type="component" value="Chromosome 6"/>
</dbReference>
<organism evidence="1 2">
    <name type="scientific">Pleurodeles waltl</name>
    <name type="common">Iberian ribbed newt</name>
    <dbReference type="NCBI Taxonomy" id="8319"/>
    <lineage>
        <taxon>Eukaryota</taxon>
        <taxon>Metazoa</taxon>
        <taxon>Chordata</taxon>
        <taxon>Craniata</taxon>
        <taxon>Vertebrata</taxon>
        <taxon>Euteleostomi</taxon>
        <taxon>Amphibia</taxon>
        <taxon>Batrachia</taxon>
        <taxon>Caudata</taxon>
        <taxon>Salamandroidea</taxon>
        <taxon>Salamandridae</taxon>
        <taxon>Pleurodelinae</taxon>
        <taxon>Pleurodeles</taxon>
    </lineage>
</organism>
<evidence type="ECO:0000313" key="2">
    <source>
        <dbReference type="Proteomes" id="UP001066276"/>
    </source>
</evidence>
<comment type="caution">
    <text evidence="1">The sequence shown here is derived from an EMBL/GenBank/DDBJ whole genome shotgun (WGS) entry which is preliminary data.</text>
</comment>